<dbReference type="InterPro" id="IPR051782">
    <property type="entry name" value="ABC_Transporter_VariousFunc"/>
</dbReference>
<dbReference type="EMBL" id="FOZZ01000005">
    <property type="protein sequence ID" value="SFS79734.1"/>
    <property type="molecule type" value="Genomic_DNA"/>
</dbReference>
<evidence type="ECO:0000256" key="1">
    <source>
        <dbReference type="ARBA" id="ARBA00022448"/>
    </source>
</evidence>
<evidence type="ECO:0000256" key="2">
    <source>
        <dbReference type="ARBA" id="ARBA00022741"/>
    </source>
</evidence>
<evidence type="ECO:0000259" key="4">
    <source>
        <dbReference type="PROSITE" id="PS50893"/>
    </source>
</evidence>
<dbReference type="SMART" id="SM00382">
    <property type="entry name" value="AAA"/>
    <property type="match status" value="1"/>
</dbReference>
<dbReference type="PANTHER" id="PTHR42939">
    <property type="entry name" value="ABC TRANSPORTER ATP-BINDING PROTEIN ALBC-RELATED"/>
    <property type="match status" value="1"/>
</dbReference>
<evidence type="ECO:0000313" key="5">
    <source>
        <dbReference type="EMBL" id="SFS79734.1"/>
    </source>
</evidence>
<dbReference type="GO" id="GO:0005524">
    <property type="term" value="F:ATP binding"/>
    <property type="evidence" value="ECO:0007669"/>
    <property type="project" value="UniProtKB-KW"/>
</dbReference>
<organism evidence="5 6">
    <name type="scientific">Sphingobacterium wenxiniae</name>
    <dbReference type="NCBI Taxonomy" id="683125"/>
    <lineage>
        <taxon>Bacteria</taxon>
        <taxon>Pseudomonadati</taxon>
        <taxon>Bacteroidota</taxon>
        <taxon>Sphingobacteriia</taxon>
        <taxon>Sphingobacteriales</taxon>
        <taxon>Sphingobacteriaceae</taxon>
        <taxon>Sphingobacterium</taxon>
    </lineage>
</organism>
<dbReference type="SUPFAM" id="SSF52540">
    <property type="entry name" value="P-loop containing nucleoside triphosphate hydrolases"/>
    <property type="match status" value="1"/>
</dbReference>
<accession>A0A1I6SS05</accession>
<dbReference type="PROSITE" id="PS50893">
    <property type="entry name" value="ABC_TRANSPORTER_2"/>
    <property type="match status" value="1"/>
</dbReference>
<evidence type="ECO:0000313" key="6">
    <source>
        <dbReference type="Proteomes" id="UP000198785"/>
    </source>
</evidence>
<feature type="domain" description="ABC transporter" evidence="4">
    <location>
        <begin position="2"/>
        <end position="217"/>
    </location>
</feature>
<dbReference type="PANTHER" id="PTHR42939:SF1">
    <property type="entry name" value="ABC TRANSPORTER ATP-BINDING PROTEIN ALBC-RELATED"/>
    <property type="match status" value="1"/>
</dbReference>
<dbReference type="Pfam" id="PF00005">
    <property type="entry name" value="ABC_tran"/>
    <property type="match status" value="1"/>
</dbReference>
<dbReference type="OrthoDB" id="9785229at2"/>
<evidence type="ECO:0000256" key="3">
    <source>
        <dbReference type="ARBA" id="ARBA00022840"/>
    </source>
</evidence>
<keyword evidence="2" id="KW-0547">Nucleotide-binding</keyword>
<dbReference type="InterPro" id="IPR003593">
    <property type="entry name" value="AAA+_ATPase"/>
</dbReference>
<gene>
    <name evidence="5" type="ORF">SAMN05660206_10555</name>
</gene>
<reference evidence="5 6" key="1">
    <citation type="submission" date="2016-10" db="EMBL/GenBank/DDBJ databases">
        <authorList>
            <person name="de Groot N.N."/>
        </authorList>
    </citation>
    <scope>NUCLEOTIDE SEQUENCE [LARGE SCALE GENOMIC DNA]</scope>
    <source>
        <strain evidence="5 6">DSM 22789</strain>
    </source>
</reference>
<keyword evidence="1" id="KW-0813">Transport</keyword>
<keyword evidence="6" id="KW-1185">Reference proteome</keyword>
<dbReference type="InterPro" id="IPR027417">
    <property type="entry name" value="P-loop_NTPase"/>
</dbReference>
<keyword evidence="3 5" id="KW-0067">ATP-binding</keyword>
<dbReference type="CDD" id="cd03230">
    <property type="entry name" value="ABC_DR_subfamily_A"/>
    <property type="match status" value="1"/>
</dbReference>
<dbReference type="Proteomes" id="UP000198785">
    <property type="component" value="Unassembled WGS sequence"/>
</dbReference>
<dbReference type="RefSeq" id="WP_093365131.1">
    <property type="nucleotide sequence ID" value="NZ_FOZZ01000005.1"/>
</dbReference>
<sequence>MIRIANISKSYGNKKVLNDISSNFEQGKVYGIVGENGAGKTTLFRCIAGLESYTGDISCDKPPLKNRLGLLTSEPYYLNKITGEEYIYVLTDARKIQFRSLHERNIFQLPLKEYVSNYSTSMKKKLALTAVLLQENDYFILDEPYNGIDLESSIILSHIIHRLKETGKTILISSHIFSTLKDCCDQILVLEAGQIRKMVEKENFQELEEEMRRKVLLKDIDKLIKG</sequence>
<dbReference type="InterPro" id="IPR003439">
    <property type="entry name" value="ABC_transporter-like_ATP-bd"/>
</dbReference>
<dbReference type="GO" id="GO:0016887">
    <property type="term" value="F:ATP hydrolysis activity"/>
    <property type="evidence" value="ECO:0007669"/>
    <property type="project" value="InterPro"/>
</dbReference>
<dbReference type="STRING" id="683125.SAMN05660206_10555"/>
<dbReference type="AlphaFoldDB" id="A0A1I6SS05"/>
<protein>
    <submittedName>
        <fullName evidence="5">ABC-2 type transport system ATP-binding protein</fullName>
    </submittedName>
</protein>
<dbReference type="Gene3D" id="3.40.50.300">
    <property type="entry name" value="P-loop containing nucleotide triphosphate hydrolases"/>
    <property type="match status" value="1"/>
</dbReference>
<proteinExistence type="predicted"/>
<name>A0A1I6SS05_9SPHI</name>